<evidence type="ECO:0000313" key="3">
    <source>
        <dbReference type="Proteomes" id="UP000095751"/>
    </source>
</evidence>
<dbReference type="OrthoDB" id="10257948at2759"/>
<name>A0A1E7FGY5_9STRA</name>
<organism evidence="2 3">
    <name type="scientific">Fragilariopsis cylindrus CCMP1102</name>
    <dbReference type="NCBI Taxonomy" id="635003"/>
    <lineage>
        <taxon>Eukaryota</taxon>
        <taxon>Sar</taxon>
        <taxon>Stramenopiles</taxon>
        <taxon>Ochrophyta</taxon>
        <taxon>Bacillariophyta</taxon>
        <taxon>Bacillariophyceae</taxon>
        <taxon>Bacillariophycidae</taxon>
        <taxon>Bacillariales</taxon>
        <taxon>Bacillariaceae</taxon>
        <taxon>Fragilariopsis</taxon>
    </lineage>
</organism>
<keyword evidence="3" id="KW-1185">Reference proteome</keyword>
<dbReference type="CDD" id="cd02989">
    <property type="entry name" value="Phd_like_TxnDC9"/>
    <property type="match status" value="1"/>
</dbReference>
<feature type="non-terminal residue" evidence="2">
    <location>
        <position position="172"/>
    </location>
</feature>
<dbReference type="InterPro" id="IPR013766">
    <property type="entry name" value="Thioredoxin_domain"/>
</dbReference>
<evidence type="ECO:0000313" key="2">
    <source>
        <dbReference type="EMBL" id="OEU17394.1"/>
    </source>
</evidence>
<proteinExistence type="predicted"/>
<reference evidence="2 3" key="1">
    <citation type="submission" date="2016-09" db="EMBL/GenBank/DDBJ databases">
        <title>Extensive genetic diversity and differential bi-allelic expression allows diatom success in the polar Southern Ocean.</title>
        <authorList>
            <consortium name="DOE Joint Genome Institute"/>
            <person name="Mock T."/>
            <person name="Otillar R.P."/>
            <person name="Strauss J."/>
            <person name="Dupont C."/>
            <person name="Frickenhaus S."/>
            <person name="Maumus F."/>
            <person name="Mcmullan M."/>
            <person name="Sanges R."/>
            <person name="Schmutz J."/>
            <person name="Toseland A."/>
            <person name="Valas R."/>
            <person name="Veluchamy A."/>
            <person name="Ward B.J."/>
            <person name="Allen A."/>
            <person name="Barry K."/>
            <person name="Falciatore A."/>
            <person name="Ferrante M."/>
            <person name="Fortunato A.E."/>
            <person name="Gloeckner G."/>
            <person name="Gruber A."/>
            <person name="Hipkin R."/>
            <person name="Janech M."/>
            <person name="Kroth P."/>
            <person name="Leese F."/>
            <person name="Lindquist E."/>
            <person name="Lyon B.R."/>
            <person name="Martin J."/>
            <person name="Mayer C."/>
            <person name="Parker M."/>
            <person name="Quesneville H."/>
            <person name="Raymond J."/>
            <person name="Uhlig C."/>
            <person name="Valentin K.U."/>
            <person name="Worden A.Z."/>
            <person name="Armbrust E.V."/>
            <person name="Bowler C."/>
            <person name="Green B."/>
            <person name="Moulton V."/>
            <person name="Van Oosterhout C."/>
            <person name="Grigoriev I."/>
        </authorList>
    </citation>
    <scope>NUCLEOTIDE SEQUENCE [LARGE SCALE GENOMIC DNA]</scope>
    <source>
        <strain evidence="2 3">CCMP1102</strain>
    </source>
</reference>
<dbReference type="AlphaFoldDB" id="A0A1E7FGY5"/>
<feature type="non-terminal residue" evidence="2">
    <location>
        <position position="1"/>
    </location>
</feature>
<dbReference type="Gene3D" id="3.40.30.10">
    <property type="entry name" value="Glutaredoxin"/>
    <property type="match status" value="1"/>
</dbReference>
<protein>
    <submittedName>
        <fullName evidence="2">Thioredoxin-like protein</fullName>
    </submittedName>
</protein>
<dbReference type="SUPFAM" id="SSF52833">
    <property type="entry name" value="Thioredoxin-like"/>
    <property type="match status" value="1"/>
</dbReference>
<dbReference type="InterPro" id="IPR036249">
    <property type="entry name" value="Thioredoxin-like_sf"/>
</dbReference>
<dbReference type="EMBL" id="KV784357">
    <property type="protein sequence ID" value="OEU17394.1"/>
    <property type="molecule type" value="Genomic_DNA"/>
</dbReference>
<dbReference type="Proteomes" id="UP000095751">
    <property type="component" value="Unassembled WGS sequence"/>
</dbReference>
<sequence>EFDDEDDAVLDAIRQKRLRQMQKAQIKEVEKKAKGHGEVRTITQDEFLTECTSSDYVAVHFFHKEFERCKIMDHHLKKIACQHLSCKFVRIDAEKAPFFVVKLKVQQLPTLLVFKNGELLHRLLGFEDLSDATTSTSRNPADIDDFPTSRLGYWLEKTGAIEYEGPDSDDED</sequence>
<evidence type="ECO:0000259" key="1">
    <source>
        <dbReference type="Pfam" id="PF00085"/>
    </source>
</evidence>
<dbReference type="KEGG" id="fcy:FRACYDRAFT_153662"/>
<feature type="domain" description="Thioredoxin" evidence="1">
    <location>
        <begin position="39"/>
        <end position="126"/>
    </location>
</feature>
<accession>A0A1E7FGY5</accession>
<dbReference type="InParanoid" id="A0A1E7FGY5"/>
<dbReference type="PANTHER" id="PTHR21148">
    <property type="entry name" value="THIOREDOXIN DOMAIN-CONTAINING PROTEIN 9"/>
    <property type="match status" value="1"/>
</dbReference>
<gene>
    <name evidence="2" type="ORF">FRACYDRAFT_153662</name>
</gene>
<dbReference type="Pfam" id="PF00085">
    <property type="entry name" value="Thioredoxin"/>
    <property type="match status" value="1"/>
</dbReference>